<dbReference type="GO" id="GO:0003723">
    <property type="term" value="F:RNA binding"/>
    <property type="evidence" value="ECO:0007669"/>
    <property type="project" value="UniProtKB-UniRule"/>
</dbReference>
<feature type="binding site" evidence="6">
    <location>
        <position position="298"/>
    </location>
    <ligand>
        <name>S-adenosyl-L-methionine</name>
        <dbReference type="ChEBI" id="CHEBI:59789"/>
    </ligand>
</feature>
<gene>
    <name evidence="8" type="ORF">KDK95_08810</name>
</gene>
<sequence length="456" mass="49184">MPATNDPARRTAYDTLRSVSQNDAYANLVLPGLLAERRLDSRDAALATELAYGTLRAQGTYDAILAECVDRPLTQLDPELLDLLRLGAHQLLATRIPPHAAVAATVDLAREVLHEGAARMSNAVLRRVGRSSFDEWIERIAPDPQDDPEGYLALDRAHPRWIVSALWDSLAAHRGGKVAHDEIDRLLAADNERPGVTLVARPGLASVEDLLDEGAEPGRFAPTAAYLSHGDPGRLELVRRGRAGVQDEGSQLVALAVADAPLDGDDGLWLDLCAGPGGKAALLAATVAERGGRLVAAELAPHRARLVKRALQPIPGLHKVITADGTEPPWRGGLFDRVIADVPCTGLGALRRRPEARWRREAKDVALLAETQKKLLASALDSARPGGLVGYVTCSPHLAETRIVVEDVLRGRDDVEQLDARPHLPGVPELGDGPDVQLWPHLHGTDAMYIALLRRR</sequence>
<dbReference type="FunFam" id="3.40.50.150:FF:000257">
    <property type="entry name" value="16S rRNA methyltransferase"/>
    <property type="match status" value="1"/>
</dbReference>
<keyword evidence="3 6" id="KW-0949">S-adenosyl-L-methionine</keyword>
<feature type="binding site" evidence="6">
    <location>
        <begin position="273"/>
        <end position="279"/>
    </location>
    <ligand>
        <name>S-adenosyl-L-methionine</name>
        <dbReference type="ChEBI" id="CHEBI:59789"/>
    </ligand>
</feature>
<evidence type="ECO:0000313" key="8">
    <source>
        <dbReference type="EMBL" id="MBR7826400.1"/>
    </source>
</evidence>
<dbReference type="SUPFAM" id="SSF53335">
    <property type="entry name" value="S-adenosyl-L-methionine-dependent methyltransferases"/>
    <property type="match status" value="1"/>
</dbReference>
<dbReference type="PANTHER" id="PTHR22807:SF53">
    <property type="entry name" value="RIBOSOMAL RNA SMALL SUBUNIT METHYLTRANSFERASE B-RELATED"/>
    <property type="match status" value="1"/>
</dbReference>
<dbReference type="Pfam" id="PF01189">
    <property type="entry name" value="Methyltr_RsmB-F"/>
    <property type="match status" value="1"/>
</dbReference>
<comment type="function">
    <text evidence="5">May act as RNA methyltransferase.</text>
</comment>
<evidence type="ECO:0000256" key="3">
    <source>
        <dbReference type="ARBA" id="ARBA00022691"/>
    </source>
</evidence>
<evidence type="ECO:0000256" key="6">
    <source>
        <dbReference type="PROSITE-ProRule" id="PRU01023"/>
    </source>
</evidence>
<dbReference type="InterPro" id="IPR049560">
    <property type="entry name" value="MeTrfase_RsmB-F_NOP2_cat"/>
</dbReference>
<evidence type="ECO:0000256" key="2">
    <source>
        <dbReference type="ARBA" id="ARBA00022679"/>
    </source>
</evidence>
<dbReference type="Gene3D" id="1.10.940.10">
    <property type="entry name" value="NusB-like"/>
    <property type="match status" value="1"/>
</dbReference>
<keyword evidence="9" id="KW-1185">Reference proteome</keyword>
<dbReference type="InterPro" id="IPR006027">
    <property type="entry name" value="NusB_RsmB_TIM44"/>
</dbReference>
<dbReference type="SUPFAM" id="SSF48013">
    <property type="entry name" value="NusB-like"/>
    <property type="match status" value="1"/>
</dbReference>
<comment type="similarity">
    <text evidence="6">Belongs to the class I-like SAM-binding methyltransferase superfamily. RsmB/NOP family.</text>
</comment>
<dbReference type="InterPro" id="IPR001678">
    <property type="entry name" value="MeTrfase_RsmB-F_NOP2_dom"/>
</dbReference>
<evidence type="ECO:0000313" key="9">
    <source>
        <dbReference type="Proteomes" id="UP000676325"/>
    </source>
</evidence>
<evidence type="ECO:0000256" key="5">
    <source>
        <dbReference type="ARBA" id="ARBA00059465"/>
    </source>
</evidence>
<dbReference type="InterPro" id="IPR029063">
    <property type="entry name" value="SAM-dependent_MTases_sf"/>
</dbReference>
<dbReference type="InterPro" id="IPR035926">
    <property type="entry name" value="NusB-like_sf"/>
</dbReference>
<reference evidence="8" key="1">
    <citation type="submission" date="2021-04" db="EMBL/GenBank/DDBJ databases">
        <title>Genome based classification of Actinospica acidithermotolerans sp. nov., an actinobacterium isolated from an Indonesian hot spring.</title>
        <authorList>
            <person name="Kusuma A.B."/>
            <person name="Putra K.E."/>
            <person name="Nafisah S."/>
            <person name="Loh J."/>
            <person name="Nouioui I."/>
            <person name="Goodfellow M."/>
        </authorList>
    </citation>
    <scope>NUCLEOTIDE SEQUENCE</scope>
    <source>
        <strain evidence="8">MGRD01-02</strain>
    </source>
</reference>
<name>A0A941E503_9ACTN</name>
<dbReference type="PROSITE" id="PS51686">
    <property type="entry name" value="SAM_MT_RSMB_NOP"/>
    <property type="match status" value="1"/>
</dbReference>
<dbReference type="RefSeq" id="WP_212517551.1">
    <property type="nucleotide sequence ID" value="NZ_JAGSOH010000017.1"/>
</dbReference>
<dbReference type="PANTHER" id="PTHR22807">
    <property type="entry name" value="NOP2 YEAST -RELATED NOL1/NOP2/FMU SUN DOMAIN-CONTAINING"/>
    <property type="match status" value="1"/>
</dbReference>
<keyword evidence="2 6" id="KW-0808">Transferase</keyword>
<dbReference type="InterPro" id="IPR023267">
    <property type="entry name" value="RCMT"/>
</dbReference>
<protein>
    <submittedName>
        <fullName evidence="8">rRNA cytosine-C5-methyltransferase</fullName>
    </submittedName>
</protein>
<dbReference type="Pfam" id="PF01029">
    <property type="entry name" value="NusB"/>
    <property type="match status" value="1"/>
</dbReference>
<keyword evidence="1 6" id="KW-0489">Methyltransferase</keyword>
<accession>A0A941E503</accession>
<dbReference type="EMBL" id="JAGSOH010000017">
    <property type="protein sequence ID" value="MBR7826400.1"/>
    <property type="molecule type" value="Genomic_DNA"/>
</dbReference>
<evidence type="ECO:0000256" key="4">
    <source>
        <dbReference type="ARBA" id="ARBA00022884"/>
    </source>
</evidence>
<comment type="caution">
    <text evidence="8">The sequence shown here is derived from an EMBL/GenBank/DDBJ whole genome shotgun (WGS) entry which is preliminary data.</text>
</comment>
<evidence type="ECO:0000259" key="7">
    <source>
        <dbReference type="PROSITE" id="PS51686"/>
    </source>
</evidence>
<dbReference type="GO" id="GO:0006355">
    <property type="term" value="P:regulation of DNA-templated transcription"/>
    <property type="evidence" value="ECO:0007669"/>
    <property type="project" value="InterPro"/>
</dbReference>
<dbReference type="PRINTS" id="PR02008">
    <property type="entry name" value="RCMTFAMILY"/>
</dbReference>
<dbReference type="CDD" id="cd02440">
    <property type="entry name" value="AdoMet_MTases"/>
    <property type="match status" value="1"/>
</dbReference>
<proteinExistence type="inferred from homology"/>
<feature type="binding site" evidence="6">
    <location>
        <position position="324"/>
    </location>
    <ligand>
        <name>S-adenosyl-L-methionine</name>
        <dbReference type="ChEBI" id="CHEBI:59789"/>
    </ligand>
</feature>
<evidence type="ECO:0000256" key="1">
    <source>
        <dbReference type="ARBA" id="ARBA00022603"/>
    </source>
</evidence>
<dbReference type="GO" id="GO:0008173">
    <property type="term" value="F:RNA methyltransferase activity"/>
    <property type="evidence" value="ECO:0007669"/>
    <property type="project" value="InterPro"/>
</dbReference>
<organism evidence="8 9">
    <name type="scientific">Actinospica acidithermotolerans</name>
    <dbReference type="NCBI Taxonomy" id="2828514"/>
    <lineage>
        <taxon>Bacteria</taxon>
        <taxon>Bacillati</taxon>
        <taxon>Actinomycetota</taxon>
        <taxon>Actinomycetes</taxon>
        <taxon>Catenulisporales</taxon>
        <taxon>Actinospicaceae</taxon>
        <taxon>Actinospica</taxon>
    </lineage>
</organism>
<dbReference type="AlphaFoldDB" id="A0A941E503"/>
<feature type="binding site" evidence="6">
    <location>
        <position position="341"/>
    </location>
    <ligand>
        <name>S-adenosyl-L-methionine</name>
        <dbReference type="ChEBI" id="CHEBI:59789"/>
    </ligand>
</feature>
<feature type="active site" description="Nucleophile" evidence="6">
    <location>
        <position position="394"/>
    </location>
</feature>
<keyword evidence="4 6" id="KW-0694">RNA-binding</keyword>
<dbReference type="Gene3D" id="3.40.50.150">
    <property type="entry name" value="Vaccinia Virus protein VP39"/>
    <property type="match status" value="1"/>
</dbReference>
<feature type="domain" description="SAM-dependent MTase RsmB/NOP-type" evidence="7">
    <location>
        <begin position="169"/>
        <end position="456"/>
    </location>
</feature>
<dbReference type="GO" id="GO:0001510">
    <property type="term" value="P:RNA methylation"/>
    <property type="evidence" value="ECO:0007669"/>
    <property type="project" value="InterPro"/>
</dbReference>
<dbReference type="Proteomes" id="UP000676325">
    <property type="component" value="Unassembled WGS sequence"/>
</dbReference>